<dbReference type="GO" id="GO:0016757">
    <property type="term" value="F:glycosyltransferase activity"/>
    <property type="evidence" value="ECO:0007669"/>
    <property type="project" value="InterPro"/>
</dbReference>
<comment type="caution">
    <text evidence="4">The sequence shown here is derived from an EMBL/GenBank/DDBJ whole genome shotgun (WGS) entry which is preliminary data.</text>
</comment>
<dbReference type="PANTHER" id="PTHR45947:SF3">
    <property type="entry name" value="SULFOQUINOVOSYL TRANSFERASE SQD2"/>
    <property type="match status" value="1"/>
</dbReference>
<evidence type="ECO:0000313" key="4">
    <source>
        <dbReference type="EMBL" id="KKR14042.1"/>
    </source>
</evidence>
<dbReference type="EMBL" id="LBWQ01000006">
    <property type="protein sequence ID" value="KKR14042.1"/>
    <property type="molecule type" value="Genomic_DNA"/>
</dbReference>
<dbReference type="InterPro" id="IPR028098">
    <property type="entry name" value="Glyco_trans_4-like_N"/>
</dbReference>
<dbReference type="InterPro" id="IPR001296">
    <property type="entry name" value="Glyco_trans_1"/>
</dbReference>
<evidence type="ECO:0000259" key="3">
    <source>
        <dbReference type="Pfam" id="PF13439"/>
    </source>
</evidence>
<dbReference type="AlphaFoldDB" id="A0A0G0RK64"/>
<keyword evidence="4" id="KW-0808">Transferase</keyword>
<feature type="domain" description="Glycosyl transferase family 1" evidence="2">
    <location>
        <begin position="202"/>
        <end position="362"/>
    </location>
</feature>
<sequence>MKILQLTAHFNPNVGGVETHLNDLVKELINKGHEVFVLTYKPLTAKVVAKIYEKDDRLDILRLPWFPGLFYKLVNKPILEFLYLVPGLFIATPLVLLIKQPDVVHSHGLVAGFIAVFWGKIFKIRVVTTTHSIYHFLSEPKALRAGGLYRNFAKWIFDNADVVLTLSKQSKKEIVELGVEEKKIVVFTYWIDLKKFNVISNKKQAKRKLGWERKFVVLFVGRLVVEKGILQLLEAVKVWNKNFYVIVCGVGPLGEKVRESVDSGLNVMYLGNIEQDELPKIYNAADVTIVPSIHEEGFGRVILESLACGTPVIAANRGAIPEAMDESVGRLIRITPENIKKEVEYFYKNPDKLGKLSKNARKFAEKRYSERNIELIVRSYS</sequence>
<proteinExistence type="predicted"/>
<feature type="domain" description="Glycosyltransferase subfamily 4-like N-terminal" evidence="3">
    <location>
        <begin position="14"/>
        <end position="194"/>
    </location>
</feature>
<name>A0A0G0RK64_9BACT</name>
<dbReference type="PANTHER" id="PTHR45947">
    <property type="entry name" value="SULFOQUINOVOSYL TRANSFERASE SQD2"/>
    <property type="match status" value="1"/>
</dbReference>
<reference evidence="4 5" key="1">
    <citation type="journal article" date="2015" name="Nature">
        <title>rRNA introns, odd ribosomes, and small enigmatic genomes across a large radiation of phyla.</title>
        <authorList>
            <person name="Brown C.T."/>
            <person name="Hug L.A."/>
            <person name="Thomas B.C."/>
            <person name="Sharon I."/>
            <person name="Castelle C.J."/>
            <person name="Singh A."/>
            <person name="Wilkins M.J."/>
            <person name="Williams K.H."/>
            <person name="Banfield J.F."/>
        </authorList>
    </citation>
    <scope>NUCLEOTIDE SEQUENCE [LARGE SCALE GENOMIC DNA]</scope>
</reference>
<evidence type="ECO:0000256" key="1">
    <source>
        <dbReference type="SAM" id="Phobius"/>
    </source>
</evidence>
<dbReference type="Proteomes" id="UP000034690">
    <property type="component" value="Unassembled WGS sequence"/>
</dbReference>
<dbReference type="CDD" id="cd03801">
    <property type="entry name" value="GT4_PimA-like"/>
    <property type="match status" value="1"/>
</dbReference>
<organism evidence="4 5">
    <name type="scientific">Candidatus Woesebacteria bacterium GW2011_GWA1_39_21b</name>
    <dbReference type="NCBI Taxonomy" id="1618551"/>
    <lineage>
        <taxon>Bacteria</taxon>
        <taxon>Candidatus Woeseibacteriota</taxon>
    </lineage>
</organism>
<gene>
    <name evidence="4" type="ORF">UT40_C0006G0032</name>
</gene>
<feature type="transmembrane region" description="Helical" evidence="1">
    <location>
        <begin position="81"/>
        <end position="98"/>
    </location>
</feature>
<keyword evidence="1" id="KW-1133">Transmembrane helix</keyword>
<keyword evidence="1" id="KW-0812">Transmembrane</keyword>
<evidence type="ECO:0000259" key="2">
    <source>
        <dbReference type="Pfam" id="PF00534"/>
    </source>
</evidence>
<feature type="transmembrane region" description="Helical" evidence="1">
    <location>
        <begin position="104"/>
        <end position="122"/>
    </location>
</feature>
<dbReference type="Gene3D" id="3.40.50.2000">
    <property type="entry name" value="Glycogen Phosphorylase B"/>
    <property type="match status" value="2"/>
</dbReference>
<protein>
    <submittedName>
        <fullName evidence="4">Glycosyltransferase</fullName>
    </submittedName>
</protein>
<accession>A0A0G0RK64</accession>
<dbReference type="InterPro" id="IPR050194">
    <property type="entry name" value="Glycosyltransferase_grp1"/>
</dbReference>
<keyword evidence="1" id="KW-0472">Membrane</keyword>
<dbReference type="Pfam" id="PF13439">
    <property type="entry name" value="Glyco_transf_4"/>
    <property type="match status" value="1"/>
</dbReference>
<evidence type="ECO:0000313" key="5">
    <source>
        <dbReference type="Proteomes" id="UP000034690"/>
    </source>
</evidence>
<dbReference type="Pfam" id="PF00534">
    <property type="entry name" value="Glycos_transf_1"/>
    <property type="match status" value="1"/>
</dbReference>
<dbReference type="SUPFAM" id="SSF53756">
    <property type="entry name" value="UDP-Glycosyltransferase/glycogen phosphorylase"/>
    <property type="match status" value="1"/>
</dbReference>